<dbReference type="EMBL" id="JAHYBZ010000004">
    <property type="protein sequence ID" value="MBW6398701.1"/>
    <property type="molecule type" value="Genomic_DNA"/>
</dbReference>
<dbReference type="InterPro" id="IPR029058">
    <property type="entry name" value="AB_hydrolase_fold"/>
</dbReference>
<dbReference type="Gene3D" id="3.40.50.1820">
    <property type="entry name" value="alpha/beta hydrolase"/>
    <property type="match status" value="1"/>
</dbReference>
<comment type="caution">
    <text evidence="1">The sequence shown here is derived from an EMBL/GenBank/DDBJ whole genome shotgun (WGS) entry which is preliminary data.</text>
</comment>
<keyword evidence="1" id="KW-0378">Hydrolase</keyword>
<gene>
    <name evidence="1" type="ORF">KPL78_12630</name>
</gene>
<sequence>MSEEAKGARLANTQVEYASHDQPARIRSLIETAAPGTRVVVVGHSWGADTAAQIVDRLAREGRPIDMLVTVDPVGPFLSDDFFRRVRAGAREWINVNAADRNPSNPSNQIAELGGQYGQRPQRFASQHFDAPFAHGDFEAMIKRILPDGRNTLYERILGR</sequence>
<dbReference type="RefSeq" id="WP_219763313.1">
    <property type="nucleotide sequence ID" value="NZ_JAHYBZ010000004.1"/>
</dbReference>
<evidence type="ECO:0000313" key="1">
    <source>
        <dbReference type="EMBL" id="MBW6398701.1"/>
    </source>
</evidence>
<dbReference type="GO" id="GO:0016787">
    <property type="term" value="F:hydrolase activity"/>
    <property type="evidence" value="ECO:0007669"/>
    <property type="project" value="UniProtKB-KW"/>
</dbReference>
<protein>
    <submittedName>
        <fullName evidence="1">Alpha/beta hydrolase</fullName>
    </submittedName>
</protein>
<proteinExistence type="predicted"/>
<organism evidence="1 2">
    <name type="scientific">Roseomonas alba</name>
    <dbReference type="NCBI Taxonomy" id="2846776"/>
    <lineage>
        <taxon>Bacteria</taxon>
        <taxon>Pseudomonadati</taxon>
        <taxon>Pseudomonadota</taxon>
        <taxon>Alphaproteobacteria</taxon>
        <taxon>Acetobacterales</taxon>
        <taxon>Roseomonadaceae</taxon>
        <taxon>Roseomonas</taxon>
    </lineage>
</organism>
<dbReference type="Proteomes" id="UP001196565">
    <property type="component" value="Unassembled WGS sequence"/>
</dbReference>
<name>A0ABS7A8Q4_9PROT</name>
<dbReference type="SUPFAM" id="SSF53474">
    <property type="entry name" value="alpha/beta-Hydrolases"/>
    <property type="match status" value="1"/>
</dbReference>
<accession>A0ABS7A8Q4</accession>
<evidence type="ECO:0000313" key="2">
    <source>
        <dbReference type="Proteomes" id="UP001196565"/>
    </source>
</evidence>
<reference evidence="1 2" key="1">
    <citation type="submission" date="2021-07" db="EMBL/GenBank/DDBJ databases">
        <authorList>
            <person name="So Y."/>
        </authorList>
    </citation>
    <scope>NUCLEOTIDE SEQUENCE [LARGE SCALE GENOMIC DNA]</scope>
    <source>
        <strain evidence="1 2">HJA6</strain>
    </source>
</reference>
<keyword evidence="2" id="KW-1185">Reference proteome</keyword>